<accession>A0A4C2A0R4</accession>
<evidence type="ECO:0000313" key="1">
    <source>
        <dbReference type="EMBL" id="GBP93578.1"/>
    </source>
</evidence>
<protein>
    <submittedName>
        <fullName evidence="1">Uncharacterized protein</fullName>
    </submittedName>
</protein>
<proteinExistence type="predicted"/>
<comment type="caution">
    <text evidence="1">The sequence shown here is derived from an EMBL/GenBank/DDBJ whole genome shotgun (WGS) entry which is preliminary data.</text>
</comment>
<gene>
    <name evidence="1" type="ORF">EVAR_68661_1</name>
</gene>
<keyword evidence="2" id="KW-1185">Reference proteome</keyword>
<dbReference type="AlphaFoldDB" id="A0A4C2A0R4"/>
<dbReference type="Proteomes" id="UP000299102">
    <property type="component" value="Unassembled WGS sequence"/>
</dbReference>
<organism evidence="1 2">
    <name type="scientific">Eumeta variegata</name>
    <name type="common">Bagworm moth</name>
    <name type="synonym">Eumeta japonica</name>
    <dbReference type="NCBI Taxonomy" id="151549"/>
    <lineage>
        <taxon>Eukaryota</taxon>
        <taxon>Metazoa</taxon>
        <taxon>Ecdysozoa</taxon>
        <taxon>Arthropoda</taxon>
        <taxon>Hexapoda</taxon>
        <taxon>Insecta</taxon>
        <taxon>Pterygota</taxon>
        <taxon>Neoptera</taxon>
        <taxon>Endopterygota</taxon>
        <taxon>Lepidoptera</taxon>
        <taxon>Glossata</taxon>
        <taxon>Ditrysia</taxon>
        <taxon>Tineoidea</taxon>
        <taxon>Psychidae</taxon>
        <taxon>Oiketicinae</taxon>
        <taxon>Eumeta</taxon>
    </lineage>
</organism>
<dbReference type="EMBL" id="BGZK01002393">
    <property type="protein sequence ID" value="GBP93578.1"/>
    <property type="molecule type" value="Genomic_DNA"/>
</dbReference>
<reference evidence="1 2" key="1">
    <citation type="journal article" date="2019" name="Commun. Biol.">
        <title>The bagworm genome reveals a unique fibroin gene that provides high tensile strength.</title>
        <authorList>
            <person name="Kono N."/>
            <person name="Nakamura H."/>
            <person name="Ohtoshi R."/>
            <person name="Tomita M."/>
            <person name="Numata K."/>
            <person name="Arakawa K."/>
        </authorList>
    </citation>
    <scope>NUCLEOTIDE SEQUENCE [LARGE SCALE GENOMIC DNA]</scope>
</reference>
<sequence>MAYFKKILLTRTKTQKRSIQLSSQTTQRLSRCRTSSPPFEVRRLSARRACAPLNWRQSGCGRIFDIKAPQQERSKLAHSYARH</sequence>
<name>A0A4C2A0R4_EUMVA</name>
<evidence type="ECO:0000313" key="2">
    <source>
        <dbReference type="Proteomes" id="UP000299102"/>
    </source>
</evidence>